<dbReference type="OMA" id="EDYYFRM"/>
<dbReference type="VEuPathDB" id="TriTrypDB:TRSC58_02467"/>
<feature type="region of interest" description="Disordered" evidence="1">
    <location>
        <begin position="679"/>
        <end position="709"/>
    </location>
</feature>
<evidence type="ECO:0000313" key="3">
    <source>
        <dbReference type="Proteomes" id="UP000283634"/>
    </source>
</evidence>
<protein>
    <submittedName>
        <fullName evidence="2">Uncharacterized protein</fullName>
    </submittedName>
</protein>
<dbReference type="AlphaFoldDB" id="A0A3R7JUC5"/>
<dbReference type="GeneID" id="40334089"/>
<keyword evidence="3" id="KW-1185">Reference proteome</keyword>
<reference evidence="2 3" key="1">
    <citation type="journal article" date="2018" name="BMC Genomics">
        <title>Genomic comparison of Trypanosoma conorhini and Trypanosoma rangeli to Trypanosoma cruzi strains of high and low virulence.</title>
        <authorList>
            <person name="Bradwell K.R."/>
            <person name="Koparde V.N."/>
            <person name="Matveyev A.V."/>
            <person name="Serrano M.G."/>
            <person name="Alves J.M."/>
            <person name="Parikh H."/>
            <person name="Huang B."/>
            <person name="Lee V."/>
            <person name="Espinosa-Alvarez O."/>
            <person name="Ortiz P.A."/>
            <person name="Costa-Martins A.G."/>
            <person name="Teixeira M.M."/>
            <person name="Buck G.A."/>
        </authorList>
    </citation>
    <scope>NUCLEOTIDE SEQUENCE [LARGE SCALE GENOMIC DNA]</scope>
    <source>
        <strain evidence="2 3">AM80</strain>
    </source>
</reference>
<evidence type="ECO:0000256" key="1">
    <source>
        <dbReference type="SAM" id="MobiDB-lite"/>
    </source>
</evidence>
<organism evidence="2 3">
    <name type="scientific">Trypanosoma rangeli</name>
    <dbReference type="NCBI Taxonomy" id="5698"/>
    <lineage>
        <taxon>Eukaryota</taxon>
        <taxon>Discoba</taxon>
        <taxon>Euglenozoa</taxon>
        <taxon>Kinetoplastea</taxon>
        <taxon>Metakinetoplastina</taxon>
        <taxon>Trypanosomatida</taxon>
        <taxon>Trypanosomatidae</taxon>
        <taxon>Trypanosoma</taxon>
        <taxon>Herpetosoma</taxon>
    </lineage>
</organism>
<dbReference type="CDD" id="cd04508">
    <property type="entry name" value="Tudor_SF"/>
    <property type="match status" value="1"/>
</dbReference>
<gene>
    <name evidence="2" type="ORF">TraAM80_10156</name>
</gene>
<dbReference type="Proteomes" id="UP000283634">
    <property type="component" value="Unassembled WGS sequence"/>
</dbReference>
<sequence length="987" mass="108275">MVLADAECNGVGGRVRMAPEGADSSDKVTPTRRLEFGNELPGVELAVARRAWEKDVMAFFVPRSRVAFTRDPLLELKLDDSQEGVERRERGGVSSVTSSLTAGNPVEVLQQTSQLQEDFNAEERHHCMGEYSECKPPLYSFPRGTLEEEEEQVVSIRGVIYRNTGMLNLHNSKQSLTRMERDLSSPRLIPTPESHILGPQGVSPATTDCAPTLVMQECSPCQGGNTVCLRSWNAQEQQDVGVVVGFTGYTFPEDNDEGCGKGASLPDVTGEGLLDSCSQDNVMGRGGVGKEEKEDSSYLPSVLLEIRNGRGVEEDTPLFHRVTAVRRQAAEGSLSTIGPARPQYTEGMRVQGRWGCQWFDAVITEEEKNGYVQIRWDGDGSLLHVKLREIRLPQEKGKRNGMKRWNSSKSNSVMTATQLVELMENETSHKLSLKAELGLTPLDKDEWVGPSFFSLYVTPAAQSRLAAKCSVLTKLKERGIFVVESPLQLERSPLMSFTGQRRAGPGVSFFVVADEDVEKDDGIIVTLAHAMGLSAISLKWLEELGTGVAEEYQHVRIPKPKDLIGQGSDACVRWRLLSSKEGRFLSKKLIYLTGDDADATFFLQVCGGTVTLQPPKDGDPLPHYVYVAPGKRAHITPSMSSVALLEKPWLVHRIHEFFFALPPSRHGQNSIDAIRNSIPASPVSGVKHPREEEEEETMEQKLKESEAVPSSTAVAVRGASRVMVASCAEAPPVLEGEDYYFRMPPVSRHKRSAGGKNEALVVELGRVVRLAGGDAVTMRIYEVKHRVLRQNPRTGALENQTTVYLGLRTANVTVADLIFSIPVYVVDASQMQHVYVLESPPRSIGATVGGGIESQQIQVKKTEEEEVSNQRCMDDKASPSVCPAGLSFGSVPGGVHTCSVNQESRALKEIVVNGWQIRPGVDVWFHDHFSSAQTVSFTSESRSKGRVQTIQCVATGVVLVLHRTNFIEDSDGSKVVVITPDMVTALV</sequence>
<dbReference type="EMBL" id="MKGL01000826">
    <property type="protein sequence ID" value="RNE95623.1"/>
    <property type="molecule type" value="Genomic_DNA"/>
</dbReference>
<dbReference type="RefSeq" id="XP_029233342.1">
    <property type="nucleotide sequence ID" value="XM_029386796.1"/>
</dbReference>
<dbReference type="OrthoDB" id="265892at2759"/>
<name>A0A3R7JUC5_TRYRA</name>
<comment type="caution">
    <text evidence="2">The sequence shown here is derived from an EMBL/GenBank/DDBJ whole genome shotgun (WGS) entry which is preliminary data.</text>
</comment>
<evidence type="ECO:0000313" key="2">
    <source>
        <dbReference type="EMBL" id="RNE95623.1"/>
    </source>
</evidence>
<proteinExistence type="predicted"/>
<accession>A0A3R7JUC5</accession>